<dbReference type="AlphaFoldDB" id="B5E838"/>
<reference evidence="2 3" key="1">
    <citation type="submission" date="2008-07" db="EMBL/GenBank/DDBJ databases">
        <title>Complete sequence of Geobacter bemidjiensis BEM.</title>
        <authorList>
            <consortium name="US DOE Joint Genome Institute"/>
            <person name="Lucas S."/>
            <person name="Copeland A."/>
            <person name="Lapidus A."/>
            <person name="Glavina del Rio T."/>
            <person name="Dalin E."/>
            <person name="Tice H."/>
            <person name="Bruce D."/>
            <person name="Goodwin L."/>
            <person name="Pitluck S."/>
            <person name="Kiss H."/>
            <person name="Brettin T."/>
            <person name="Detter J.C."/>
            <person name="Han C."/>
            <person name="Kuske C.R."/>
            <person name="Schmutz J."/>
            <person name="Larimer F."/>
            <person name="Land M."/>
            <person name="Hauser L."/>
            <person name="Kyrpides N."/>
            <person name="Lykidis A."/>
            <person name="Lovley D."/>
            <person name="Richardson P."/>
        </authorList>
    </citation>
    <scope>NUCLEOTIDE SEQUENCE [LARGE SCALE GENOMIC DNA]</scope>
    <source>
        <strain evidence="3">ATCC BAA-1014 / DSM 16622 / JCM 12645 / Bem</strain>
    </source>
</reference>
<feature type="compositionally biased region" description="Basic and acidic residues" evidence="1">
    <location>
        <begin position="1"/>
        <end position="10"/>
    </location>
</feature>
<organism evidence="2 3">
    <name type="scientific">Citrifermentans bemidjiense (strain ATCC BAA-1014 / DSM 16622 / JCM 12645 / Bem)</name>
    <name type="common">Geobacter bemidjiensis</name>
    <dbReference type="NCBI Taxonomy" id="404380"/>
    <lineage>
        <taxon>Bacteria</taxon>
        <taxon>Pseudomonadati</taxon>
        <taxon>Thermodesulfobacteriota</taxon>
        <taxon>Desulfuromonadia</taxon>
        <taxon>Geobacterales</taxon>
        <taxon>Geobacteraceae</taxon>
        <taxon>Citrifermentans</taxon>
    </lineage>
</organism>
<keyword evidence="3" id="KW-1185">Reference proteome</keyword>
<sequence>MGEGHPRPLHPDPQLRVSRHRQHGEPLLSLRRADHQTGKRRGIVRFDTASNPTWSFFLDPTPTLSEEFFGYRDYSGDLGGGIINTGRGDDRSTLPSPIIDIFSVALHEIGHALAASLGNWSWVAEAATDGDIDIMAPGITQALQFQ</sequence>
<evidence type="ECO:0000256" key="1">
    <source>
        <dbReference type="SAM" id="MobiDB-lite"/>
    </source>
</evidence>
<reference evidence="2 3" key="2">
    <citation type="journal article" date="2010" name="BMC Genomics">
        <title>The genome of Geobacter bemidjiensis, exemplar for the subsurface clade of Geobacter species that predominate in Fe(III)-reducing subsurface environments.</title>
        <authorList>
            <person name="Aklujkar M."/>
            <person name="Young N.D."/>
            <person name="Holmes D."/>
            <person name="Chavan M."/>
            <person name="Risso C."/>
            <person name="Kiss H.E."/>
            <person name="Han C.S."/>
            <person name="Land M.L."/>
            <person name="Lovley D.R."/>
        </authorList>
    </citation>
    <scope>NUCLEOTIDE SEQUENCE [LARGE SCALE GENOMIC DNA]</scope>
    <source>
        <strain evidence="3">ATCC BAA-1014 / DSM 16622 / JCM 12645 / Bem</strain>
    </source>
</reference>
<dbReference type="EMBL" id="CP001124">
    <property type="protein sequence ID" value="ACH40007.2"/>
    <property type="molecule type" value="Genomic_DNA"/>
</dbReference>
<evidence type="ECO:0000313" key="3">
    <source>
        <dbReference type="Proteomes" id="UP000008825"/>
    </source>
</evidence>
<dbReference type="Proteomes" id="UP000008825">
    <property type="component" value="Chromosome"/>
</dbReference>
<dbReference type="SUPFAM" id="SSF55486">
    <property type="entry name" value="Metalloproteases ('zincins'), catalytic domain"/>
    <property type="match status" value="1"/>
</dbReference>
<dbReference type="KEGG" id="gbm:Gbem_3004"/>
<evidence type="ECO:0000313" key="2">
    <source>
        <dbReference type="EMBL" id="ACH40007.2"/>
    </source>
</evidence>
<accession>B5E838</accession>
<gene>
    <name evidence="2" type="ordered locus">Gbem_3004</name>
</gene>
<protein>
    <recommendedName>
        <fullName evidence="4">Peptidase M10 metallopeptidase domain-containing protein</fullName>
    </recommendedName>
</protein>
<proteinExistence type="predicted"/>
<name>B5E838_CITBB</name>
<dbReference type="STRING" id="404380.Gbem_3004"/>
<evidence type="ECO:0008006" key="4">
    <source>
        <dbReference type="Google" id="ProtNLM"/>
    </source>
</evidence>
<feature type="region of interest" description="Disordered" evidence="1">
    <location>
        <begin position="1"/>
        <end position="26"/>
    </location>
</feature>
<dbReference type="HOGENOM" id="CLU_1774747_0_0_7"/>